<feature type="domain" description="Type VI lipase adapter protein Tla3 N-terminal" evidence="2">
    <location>
        <begin position="107"/>
        <end position="265"/>
    </location>
</feature>
<feature type="transmembrane region" description="Helical" evidence="1">
    <location>
        <begin position="7"/>
        <end position="27"/>
    </location>
</feature>
<protein>
    <submittedName>
        <fullName evidence="4">DUF2875 family protein</fullName>
    </submittedName>
</protein>
<name>A0ABZ0WG08_9BURK</name>
<evidence type="ECO:0000256" key="1">
    <source>
        <dbReference type="SAM" id="Phobius"/>
    </source>
</evidence>
<organism evidence="4 5">
    <name type="scientific">Paraburkholderia kururiensis</name>
    <dbReference type="NCBI Taxonomy" id="984307"/>
    <lineage>
        <taxon>Bacteria</taxon>
        <taxon>Pseudomonadati</taxon>
        <taxon>Pseudomonadota</taxon>
        <taxon>Betaproteobacteria</taxon>
        <taxon>Burkholderiales</taxon>
        <taxon>Burkholderiaceae</taxon>
        <taxon>Paraburkholderia</taxon>
    </lineage>
</organism>
<dbReference type="InterPro" id="IPR048303">
    <property type="entry name" value="Tla3_C"/>
</dbReference>
<feature type="transmembrane region" description="Helical" evidence="1">
    <location>
        <begin position="47"/>
        <end position="67"/>
    </location>
</feature>
<evidence type="ECO:0000259" key="3">
    <source>
        <dbReference type="Pfam" id="PF20995"/>
    </source>
</evidence>
<dbReference type="Proteomes" id="UP001325479">
    <property type="component" value="Chromosome"/>
</dbReference>
<dbReference type="EMBL" id="CP139965">
    <property type="protein sequence ID" value="WQD76291.1"/>
    <property type="molecule type" value="Genomic_DNA"/>
</dbReference>
<proteinExistence type="predicted"/>
<evidence type="ECO:0000313" key="4">
    <source>
        <dbReference type="EMBL" id="WQD76291.1"/>
    </source>
</evidence>
<dbReference type="Pfam" id="PF20995">
    <property type="entry name" value="Tla3_C"/>
    <property type="match status" value="1"/>
</dbReference>
<sequence>MIAKPRIWPYAAGFALAAITWTVLVMVRHHGYWESTGQEMPNMGSSIRNGVLAVFVLAILVYGLMWLRHSVSAPAVAPVSAQARQKDPVVSGFNGSPALLLQTGQKYVLEVRAMGVVVGELADEEIWGAIEKKADNHMSYMSTNPDDYPDSDDLRMSDLGVSTQLAFKEGARRAVECWPVPVIIWGPPKDMKSDARAAADIAGFRQAAGLGVTLFLWQDDANTDDGTAMLEKLFAFFDAHPDVPEALVFSADGSATRSLLRAPGSGGAPQAGHIIPALPDSIGAILVSRSDRVDKLIRPFAVEQTDNINKNTTDYDIIKLWNFFWDTTNDEGPGGFDAQFKKKEKESGVKYPSSPGVITSDWWQSKLPEFWKTINNKGPGQFTPTPYIPVRWTTWQLKQFDDAPLLGYLHRPVDVKLTDDQGQPLKMNEQAAALKAGWEQALATLPDGHEPKRVFYDTTGDRQWVIPLNHALAQVGTSAPSISEIKEGYDIGARIGNTGVSSPLVQIGLGLIASYHEGGASATVNHRPDGSASIIMVSPPGDAVKAAWAQKANGVSPFK</sequence>
<keyword evidence="1" id="KW-0472">Membrane</keyword>
<keyword evidence="1" id="KW-0812">Transmembrane</keyword>
<keyword evidence="1" id="KW-1133">Transmembrane helix</keyword>
<dbReference type="RefSeq" id="WP_114814210.1">
    <property type="nucleotide sequence ID" value="NZ_CP139965.1"/>
</dbReference>
<dbReference type="InterPro" id="IPR021531">
    <property type="entry name" value="Tla3_N"/>
</dbReference>
<gene>
    <name evidence="4" type="ORF">U0042_19560</name>
</gene>
<feature type="domain" description="Type VI lipase adapter protein Tla3 C-terminal" evidence="3">
    <location>
        <begin position="406"/>
        <end position="539"/>
    </location>
</feature>
<keyword evidence="5" id="KW-1185">Reference proteome</keyword>
<evidence type="ECO:0000259" key="2">
    <source>
        <dbReference type="Pfam" id="PF11394"/>
    </source>
</evidence>
<reference evidence="4 5" key="1">
    <citation type="submission" date="2023-12" db="EMBL/GenBank/DDBJ databases">
        <title>Genome sequencing and assembly of bacterial species from a model synthetic community.</title>
        <authorList>
            <person name="Hogle S.L."/>
        </authorList>
    </citation>
    <scope>NUCLEOTIDE SEQUENCE [LARGE SCALE GENOMIC DNA]</scope>
    <source>
        <strain evidence="4 5">HAMBI 2494</strain>
    </source>
</reference>
<dbReference type="Pfam" id="PF11394">
    <property type="entry name" value="Tla3_N"/>
    <property type="match status" value="1"/>
</dbReference>
<evidence type="ECO:0000313" key="5">
    <source>
        <dbReference type="Proteomes" id="UP001325479"/>
    </source>
</evidence>
<accession>A0ABZ0WG08</accession>